<dbReference type="GO" id="GO:0005634">
    <property type="term" value="C:nucleus"/>
    <property type="evidence" value="ECO:0007669"/>
    <property type="project" value="UniProtKB-SubCell"/>
</dbReference>
<evidence type="ECO:0000256" key="4">
    <source>
        <dbReference type="ARBA" id="ARBA00023125"/>
    </source>
</evidence>
<keyword evidence="6" id="KW-0539">Nucleus</keyword>
<keyword evidence="3" id="KW-0805">Transcription regulation</keyword>
<dbReference type="InterPro" id="IPR036388">
    <property type="entry name" value="WH-like_DNA-bd_sf"/>
</dbReference>
<feature type="non-terminal residue" evidence="9">
    <location>
        <position position="1"/>
    </location>
</feature>
<name>A0A7L3BC10_9AVES</name>
<dbReference type="FunFam" id="1.10.10.10:FF:000349">
    <property type="entry name" value="Heat shock transcription factor, Y-linked"/>
    <property type="match status" value="1"/>
</dbReference>
<dbReference type="InterPro" id="IPR036390">
    <property type="entry name" value="WH_DNA-bd_sf"/>
</dbReference>
<protein>
    <submittedName>
        <fullName evidence="9">HSFY1 protein</fullName>
    </submittedName>
</protein>
<dbReference type="GO" id="GO:0043565">
    <property type="term" value="F:sequence-specific DNA binding"/>
    <property type="evidence" value="ECO:0007669"/>
    <property type="project" value="InterPro"/>
</dbReference>
<keyword evidence="10" id="KW-1185">Reference proteome</keyword>
<gene>
    <name evidence="9" type="primary">Hsfy1</name>
    <name evidence="9" type="ORF">SYRPAR_R01694</name>
</gene>
<evidence type="ECO:0000256" key="5">
    <source>
        <dbReference type="ARBA" id="ARBA00023163"/>
    </source>
</evidence>
<proteinExistence type="inferred from homology"/>
<evidence type="ECO:0000256" key="7">
    <source>
        <dbReference type="RuleBase" id="RU004020"/>
    </source>
</evidence>
<feature type="domain" description="HSF-type DNA-binding" evidence="8">
    <location>
        <begin position="3"/>
        <end position="118"/>
    </location>
</feature>
<dbReference type="InterPro" id="IPR000232">
    <property type="entry name" value="HSF_DNA-bd"/>
</dbReference>
<organism evidence="9 10">
    <name type="scientific">Syrrhaptes paradoxus</name>
    <name type="common">Pallas's sandgrouse</name>
    <dbReference type="NCBI Taxonomy" id="302527"/>
    <lineage>
        <taxon>Eukaryota</taxon>
        <taxon>Metazoa</taxon>
        <taxon>Chordata</taxon>
        <taxon>Craniata</taxon>
        <taxon>Vertebrata</taxon>
        <taxon>Euteleostomi</taxon>
        <taxon>Archelosauria</taxon>
        <taxon>Archosauria</taxon>
        <taxon>Dinosauria</taxon>
        <taxon>Saurischia</taxon>
        <taxon>Theropoda</taxon>
        <taxon>Coelurosauria</taxon>
        <taxon>Aves</taxon>
        <taxon>Neognathae</taxon>
        <taxon>Neoaves</taxon>
        <taxon>Columbimorphae</taxon>
        <taxon>Pterocliformes</taxon>
        <taxon>Pteroclidae</taxon>
        <taxon>Syrrhaptes</taxon>
    </lineage>
</organism>
<evidence type="ECO:0000313" key="10">
    <source>
        <dbReference type="Proteomes" id="UP000536260"/>
    </source>
</evidence>
<reference evidence="9 10" key="1">
    <citation type="submission" date="2019-09" db="EMBL/GenBank/DDBJ databases">
        <title>Bird 10,000 Genomes (B10K) Project - Family phase.</title>
        <authorList>
            <person name="Zhang G."/>
        </authorList>
    </citation>
    <scope>NUCLEOTIDE SEQUENCE [LARGE SCALE GENOMIC DNA]</scope>
    <source>
        <strain evidence="9">B10K-DU-003-42</strain>
        <tissue evidence="9">Mixed tissue sample</tissue>
    </source>
</reference>
<evidence type="ECO:0000256" key="3">
    <source>
        <dbReference type="ARBA" id="ARBA00023015"/>
    </source>
</evidence>
<evidence type="ECO:0000259" key="8">
    <source>
        <dbReference type="SMART" id="SM00415"/>
    </source>
</evidence>
<keyword evidence="4" id="KW-0238">DNA-binding</keyword>
<evidence type="ECO:0000256" key="2">
    <source>
        <dbReference type="ARBA" id="ARBA00006403"/>
    </source>
</evidence>
<comment type="similarity">
    <text evidence="2 7">Belongs to the HSF family.</text>
</comment>
<dbReference type="Proteomes" id="UP000536260">
    <property type="component" value="Unassembled WGS sequence"/>
</dbReference>
<accession>A0A7L3BC10</accession>
<evidence type="ECO:0000313" key="9">
    <source>
        <dbReference type="EMBL" id="NXT29912.1"/>
    </source>
</evidence>
<dbReference type="SUPFAM" id="SSF46785">
    <property type="entry name" value="Winged helix' DNA-binding domain"/>
    <property type="match status" value="1"/>
</dbReference>
<dbReference type="AlphaFoldDB" id="A0A7L3BC10"/>
<dbReference type="Gene3D" id="1.10.10.10">
    <property type="entry name" value="Winged helix-like DNA-binding domain superfamily/Winged helix DNA-binding domain"/>
    <property type="match status" value="1"/>
</dbReference>
<dbReference type="SMART" id="SM00415">
    <property type="entry name" value="HSF"/>
    <property type="match status" value="1"/>
</dbReference>
<feature type="non-terminal residue" evidence="9">
    <location>
        <position position="118"/>
    </location>
</feature>
<dbReference type="PANTHER" id="PTHR10015">
    <property type="entry name" value="HEAT SHOCK TRANSCRIPTION FACTOR"/>
    <property type="match status" value="1"/>
</dbReference>
<sequence length="118" mass="13832">ALRFPQKLWEMVESDEFRSIWWTEDGKCVAIKEELFKEEVLGRKGPLQVFSTQSILSFLRQMNVYGFFKVNALFQRPASLPERLAEAAAAAAHSKILYYCNPNFNREHPHLLELCKRR</sequence>
<comment type="caution">
    <text evidence="9">The sequence shown here is derived from an EMBL/GenBank/DDBJ whole genome shotgun (WGS) entry which is preliminary data.</text>
</comment>
<evidence type="ECO:0000256" key="1">
    <source>
        <dbReference type="ARBA" id="ARBA00004123"/>
    </source>
</evidence>
<dbReference type="Pfam" id="PF00447">
    <property type="entry name" value="HSF_DNA-bind"/>
    <property type="match status" value="1"/>
</dbReference>
<dbReference type="PANTHER" id="PTHR10015:SF336">
    <property type="entry name" value="HEAT SHOCK TRANSCRIPTION FACTOR, Y-LINKED"/>
    <property type="match status" value="1"/>
</dbReference>
<evidence type="ECO:0000256" key="6">
    <source>
        <dbReference type="ARBA" id="ARBA00023242"/>
    </source>
</evidence>
<comment type="subcellular location">
    <subcellularLocation>
        <location evidence="1">Nucleus</location>
    </subcellularLocation>
</comment>
<keyword evidence="5" id="KW-0804">Transcription</keyword>
<dbReference type="GO" id="GO:0003700">
    <property type="term" value="F:DNA-binding transcription factor activity"/>
    <property type="evidence" value="ECO:0007669"/>
    <property type="project" value="InterPro"/>
</dbReference>
<dbReference type="EMBL" id="VZTO01027422">
    <property type="protein sequence ID" value="NXT29912.1"/>
    <property type="molecule type" value="Genomic_DNA"/>
</dbReference>